<dbReference type="AlphaFoldDB" id="A0A2T3NEK7"/>
<dbReference type="CDD" id="cd06261">
    <property type="entry name" value="TM_PBP2"/>
    <property type="match status" value="1"/>
</dbReference>
<evidence type="ECO:0000256" key="1">
    <source>
        <dbReference type="ARBA" id="ARBA00004429"/>
    </source>
</evidence>
<feature type="transmembrane region" description="Helical" evidence="8">
    <location>
        <begin position="108"/>
        <end position="133"/>
    </location>
</feature>
<dbReference type="Pfam" id="PF00528">
    <property type="entry name" value="BPD_transp_1"/>
    <property type="match status" value="1"/>
</dbReference>
<dbReference type="PANTHER" id="PTHR43357">
    <property type="entry name" value="INNER MEMBRANE ABC TRANSPORTER PERMEASE PROTEIN YDCV"/>
    <property type="match status" value="1"/>
</dbReference>
<keyword evidence="2 8" id="KW-0813">Transport</keyword>
<feature type="transmembrane region" description="Helical" evidence="8">
    <location>
        <begin position="145"/>
        <end position="164"/>
    </location>
</feature>
<feature type="transmembrane region" description="Helical" evidence="8">
    <location>
        <begin position="242"/>
        <end position="265"/>
    </location>
</feature>
<feature type="transmembrane region" description="Helical" evidence="8">
    <location>
        <begin position="185"/>
        <end position="207"/>
    </location>
</feature>
<protein>
    <submittedName>
        <fullName evidence="10">Polyamine ABC transporter permease</fullName>
    </submittedName>
</protein>
<name>A0A2T3NEK7_9GAMM</name>
<dbReference type="PANTHER" id="PTHR43357:SF4">
    <property type="entry name" value="INNER MEMBRANE ABC TRANSPORTER PERMEASE PROTEIN YDCV"/>
    <property type="match status" value="1"/>
</dbReference>
<evidence type="ECO:0000256" key="3">
    <source>
        <dbReference type="ARBA" id="ARBA00022475"/>
    </source>
</evidence>
<feature type="transmembrane region" description="Helical" evidence="8">
    <location>
        <begin position="77"/>
        <end position="96"/>
    </location>
</feature>
<dbReference type="OrthoDB" id="9815445at2"/>
<keyword evidence="3" id="KW-1003">Cell membrane</keyword>
<evidence type="ECO:0000259" key="9">
    <source>
        <dbReference type="PROSITE" id="PS50928"/>
    </source>
</evidence>
<dbReference type="GO" id="GO:0005886">
    <property type="term" value="C:plasma membrane"/>
    <property type="evidence" value="ECO:0007669"/>
    <property type="project" value="UniProtKB-SubCell"/>
</dbReference>
<dbReference type="InterPro" id="IPR035906">
    <property type="entry name" value="MetI-like_sf"/>
</dbReference>
<evidence type="ECO:0000256" key="6">
    <source>
        <dbReference type="ARBA" id="ARBA00022989"/>
    </source>
</evidence>
<accession>A0A2T3NEK7</accession>
<proteinExistence type="inferred from homology"/>
<evidence type="ECO:0000256" key="5">
    <source>
        <dbReference type="ARBA" id="ARBA00022692"/>
    </source>
</evidence>
<evidence type="ECO:0000256" key="4">
    <source>
        <dbReference type="ARBA" id="ARBA00022519"/>
    </source>
</evidence>
<evidence type="ECO:0000313" key="10">
    <source>
        <dbReference type="EMBL" id="PSW12824.1"/>
    </source>
</evidence>
<dbReference type="InterPro" id="IPR000515">
    <property type="entry name" value="MetI-like"/>
</dbReference>
<dbReference type="SUPFAM" id="SSF161098">
    <property type="entry name" value="MetI-like"/>
    <property type="match status" value="1"/>
</dbReference>
<keyword evidence="5 8" id="KW-0812">Transmembrane</keyword>
<evidence type="ECO:0000313" key="11">
    <source>
        <dbReference type="Proteomes" id="UP000241346"/>
    </source>
</evidence>
<keyword evidence="6 8" id="KW-1133">Transmembrane helix</keyword>
<evidence type="ECO:0000256" key="8">
    <source>
        <dbReference type="RuleBase" id="RU363032"/>
    </source>
</evidence>
<dbReference type="Proteomes" id="UP000241346">
    <property type="component" value="Unassembled WGS sequence"/>
</dbReference>
<comment type="subcellular location">
    <subcellularLocation>
        <location evidence="1">Cell inner membrane</location>
        <topology evidence="1">Multi-pass membrane protein</topology>
    </subcellularLocation>
    <subcellularLocation>
        <location evidence="8">Cell membrane</location>
        <topology evidence="8">Multi-pass membrane protein</topology>
    </subcellularLocation>
</comment>
<sequence length="280" mass="31786">MKFYRATLYFVRNTNWLELLLLISFVVFFISPLTNMVMEAFRFNAFERNYVPEQMSLRWFQFIIERDGVTSAFYNSYMIAIVSTALSLLVCIPAAYALARLSFPFKHFFLFSFLLSNAFPKMGLYISIGVVFYKFDLIGTLTGVMIIHIINSLTIMTWITSAAFKNIQRAQEEAARDVGASRLQTFWWVTLPLASPGIAVATIFTFLESLEESTGTLLVGMPNYKTLPTAMYGIIFDTPMPAAAAFAMVYIVPIILLLTAVYFIAKRSVLFKSMFESKGI</sequence>
<dbReference type="Gene3D" id="1.10.3720.10">
    <property type="entry name" value="MetI-like"/>
    <property type="match status" value="1"/>
</dbReference>
<keyword evidence="4" id="KW-0997">Cell inner membrane</keyword>
<comment type="caution">
    <text evidence="10">The sequence shown here is derived from an EMBL/GenBank/DDBJ whole genome shotgun (WGS) entry which is preliminary data.</text>
</comment>
<comment type="similarity">
    <text evidence="8">Belongs to the binding-protein-dependent transport system permease family.</text>
</comment>
<gene>
    <name evidence="10" type="ORF">C9J01_13335</name>
</gene>
<feature type="transmembrane region" description="Helical" evidence="8">
    <location>
        <begin position="20"/>
        <end position="38"/>
    </location>
</feature>
<dbReference type="EMBL" id="PYMB01000004">
    <property type="protein sequence ID" value="PSW12824.1"/>
    <property type="molecule type" value="Genomic_DNA"/>
</dbReference>
<dbReference type="GO" id="GO:0055085">
    <property type="term" value="P:transmembrane transport"/>
    <property type="evidence" value="ECO:0007669"/>
    <property type="project" value="InterPro"/>
</dbReference>
<evidence type="ECO:0000256" key="7">
    <source>
        <dbReference type="ARBA" id="ARBA00023136"/>
    </source>
</evidence>
<evidence type="ECO:0000256" key="2">
    <source>
        <dbReference type="ARBA" id="ARBA00022448"/>
    </source>
</evidence>
<keyword evidence="7 8" id="KW-0472">Membrane</keyword>
<feature type="domain" description="ABC transmembrane type-1" evidence="9">
    <location>
        <begin position="73"/>
        <end position="261"/>
    </location>
</feature>
<dbReference type="RefSeq" id="WP_107298642.1">
    <property type="nucleotide sequence ID" value="NZ_PYMB01000004.1"/>
</dbReference>
<reference evidence="10 11" key="1">
    <citation type="submission" date="2018-03" db="EMBL/GenBank/DDBJ databases">
        <title>Whole genome sequencing of Histamine producing bacteria.</title>
        <authorList>
            <person name="Butler K."/>
        </authorList>
    </citation>
    <scope>NUCLEOTIDE SEQUENCE [LARGE SCALE GENOMIC DNA]</scope>
    <source>
        <strain evidence="10 11">DSM 19138</strain>
    </source>
</reference>
<organism evidence="10 11">
    <name type="scientific">Photobacterium rosenbergii</name>
    <dbReference type="NCBI Taxonomy" id="294936"/>
    <lineage>
        <taxon>Bacteria</taxon>
        <taxon>Pseudomonadati</taxon>
        <taxon>Pseudomonadota</taxon>
        <taxon>Gammaproteobacteria</taxon>
        <taxon>Vibrionales</taxon>
        <taxon>Vibrionaceae</taxon>
        <taxon>Photobacterium</taxon>
    </lineage>
</organism>
<dbReference type="PROSITE" id="PS50928">
    <property type="entry name" value="ABC_TM1"/>
    <property type="match status" value="1"/>
</dbReference>